<evidence type="ECO:0000256" key="1">
    <source>
        <dbReference type="SAM" id="MobiDB-lite"/>
    </source>
</evidence>
<keyword evidence="3" id="KW-1185">Reference proteome</keyword>
<proteinExistence type="predicted"/>
<comment type="caution">
    <text evidence="2">The sequence shown here is derived from an EMBL/GenBank/DDBJ whole genome shotgun (WGS) entry which is preliminary data.</text>
</comment>
<gene>
    <name evidence="2" type="ORF">ACG00X_17380</name>
</gene>
<dbReference type="RefSeq" id="WP_394489768.1">
    <property type="nucleotide sequence ID" value="NZ_JBIGIA010000014.1"/>
</dbReference>
<dbReference type="Proteomes" id="UP001606305">
    <property type="component" value="Unassembled WGS sequence"/>
</dbReference>
<dbReference type="EMBL" id="JBIGIA010000014">
    <property type="protein sequence ID" value="MFG6458616.1"/>
    <property type="molecule type" value="Genomic_DNA"/>
</dbReference>
<sequence>MKLTPSRPPGRANRKAGAFEVEIRRLRADGYTFEAIRAALADAGVQVSLKTVQREAARIGAVPASAARDPPVPDLSSRAITPPPNEALAVNTPNRTGSTGRDVAEDFFERNQFNQLFSEDRP</sequence>
<protein>
    <recommendedName>
        <fullName evidence="4">Transposase</fullName>
    </recommendedName>
</protein>
<accession>A0ABW7G9I2</accession>
<evidence type="ECO:0000313" key="3">
    <source>
        <dbReference type="Proteomes" id="UP001606305"/>
    </source>
</evidence>
<evidence type="ECO:0008006" key="4">
    <source>
        <dbReference type="Google" id="ProtNLM"/>
    </source>
</evidence>
<name>A0ABW7G9I2_9BURK</name>
<evidence type="ECO:0000313" key="2">
    <source>
        <dbReference type="EMBL" id="MFG6458616.1"/>
    </source>
</evidence>
<organism evidence="2 3">
    <name type="scientific">Pelomonas nitida</name>
    <dbReference type="NCBI Taxonomy" id="3299027"/>
    <lineage>
        <taxon>Bacteria</taxon>
        <taxon>Pseudomonadati</taxon>
        <taxon>Pseudomonadota</taxon>
        <taxon>Betaproteobacteria</taxon>
        <taxon>Burkholderiales</taxon>
        <taxon>Sphaerotilaceae</taxon>
        <taxon>Roseateles</taxon>
    </lineage>
</organism>
<feature type="region of interest" description="Disordered" evidence="1">
    <location>
        <begin position="63"/>
        <end position="101"/>
    </location>
</feature>
<reference evidence="2 3" key="1">
    <citation type="submission" date="2024-09" db="EMBL/GenBank/DDBJ databases">
        <title>Novel species of the genus Pelomonas and Roseateles isolated from streams.</title>
        <authorList>
            <person name="Lu H."/>
        </authorList>
    </citation>
    <scope>NUCLEOTIDE SEQUENCE [LARGE SCALE GENOMIC DNA]</scope>
    <source>
        <strain evidence="2 3">BYS96W</strain>
    </source>
</reference>